<gene>
    <name evidence="2" type="ORF">HNY73_010171</name>
</gene>
<protein>
    <submittedName>
        <fullName evidence="2">Uncharacterized protein</fullName>
    </submittedName>
</protein>
<keyword evidence="3" id="KW-1185">Reference proteome</keyword>
<feature type="region of interest" description="Disordered" evidence="1">
    <location>
        <begin position="197"/>
        <end position="230"/>
    </location>
</feature>
<comment type="caution">
    <text evidence="2">The sequence shown here is derived from an EMBL/GenBank/DDBJ whole genome shotgun (WGS) entry which is preliminary data.</text>
</comment>
<proteinExistence type="predicted"/>
<reference evidence="2" key="2">
    <citation type="submission" date="2020-06" db="EMBL/GenBank/DDBJ databases">
        <authorList>
            <person name="Sheffer M."/>
        </authorList>
    </citation>
    <scope>NUCLEOTIDE SEQUENCE</scope>
</reference>
<dbReference type="EMBL" id="JABXBU010000030">
    <property type="protein sequence ID" value="KAF8784503.1"/>
    <property type="molecule type" value="Genomic_DNA"/>
</dbReference>
<accession>A0A8T0F647</accession>
<dbReference type="Proteomes" id="UP000807504">
    <property type="component" value="Unassembled WGS sequence"/>
</dbReference>
<dbReference type="AlphaFoldDB" id="A0A8T0F647"/>
<evidence type="ECO:0000256" key="1">
    <source>
        <dbReference type="SAM" id="MobiDB-lite"/>
    </source>
</evidence>
<reference evidence="2" key="1">
    <citation type="journal article" date="2020" name="bioRxiv">
        <title>Chromosome-level reference genome of the European wasp spider Argiope bruennichi: a resource for studies on range expansion and evolutionary adaptation.</title>
        <authorList>
            <person name="Sheffer M.M."/>
            <person name="Hoppe A."/>
            <person name="Krehenwinkel H."/>
            <person name="Uhl G."/>
            <person name="Kuss A.W."/>
            <person name="Jensen L."/>
            <person name="Jensen C."/>
            <person name="Gillespie R.G."/>
            <person name="Hoff K.J."/>
            <person name="Prost S."/>
        </authorList>
    </citation>
    <scope>NUCLEOTIDE SEQUENCE</scope>
</reference>
<evidence type="ECO:0000313" key="2">
    <source>
        <dbReference type="EMBL" id="KAF8784503.1"/>
    </source>
</evidence>
<sequence length="439" mass="50801">MASAYLPVETILKVDESELLLAENVKLEQPIPLPSTNYVSIGTQCDWEIESPDSKSYDLPPLNDKNDAGMAVVSSDNILLGEKNANEVAMVMKGWPSHSESNQSPDPKMLLPTHFSQQFSCNIQPLPIDEKFFLQFDYKTRNKLKTKQRRMDPYYRSQERVRQRTVMRLKRQDPRFRAAEREKGRYRMRLKRLDPVFRSQERERQRERMKLKRSDPGFREREREQQKSRLHVKRLDPSFKTKDDQIRLCIKRQNNGSYSTVDVDKNKTNPNISLVAENQASKHSLDPVDVDNPVEMRNTQAVFPENINSKLLSLKPKESVLESFHFKKQQILNFNFYNSTKEQWASHDELCSKTIADFNVSHETETHKQEPVEGDAINVLQGDISTISKKLTVKEEVQSENIINIKSEELSGLEPQEQKNSDEDSAVVLGYSLPLCTGK</sequence>
<dbReference type="OMA" id="ASHDEMC"/>
<organism evidence="2 3">
    <name type="scientific">Argiope bruennichi</name>
    <name type="common">Wasp spider</name>
    <name type="synonym">Aranea bruennichi</name>
    <dbReference type="NCBI Taxonomy" id="94029"/>
    <lineage>
        <taxon>Eukaryota</taxon>
        <taxon>Metazoa</taxon>
        <taxon>Ecdysozoa</taxon>
        <taxon>Arthropoda</taxon>
        <taxon>Chelicerata</taxon>
        <taxon>Arachnida</taxon>
        <taxon>Araneae</taxon>
        <taxon>Araneomorphae</taxon>
        <taxon>Entelegynae</taxon>
        <taxon>Araneoidea</taxon>
        <taxon>Araneidae</taxon>
        <taxon>Argiope</taxon>
    </lineage>
</organism>
<dbReference type="OrthoDB" id="6506606at2759"/>
<name>A0A8T0F647_ARGBR</name>
<evidence type="ECO:0000313" key="3">
    <source>
        <dbReference type="Proteomes" id="UP000807504"/>
    </source>
</evidence>